<evidence type="ECO:0008006" key="3">
    <source>
        <dbReference type="Google" id="ProtNLM"/>
    </source>
</evidence>
<protein>
    <recommendedName>
        <fullName evidence="3">Hydroxymethylpyrimidine pyrophosphatase</fullName>
    </recommendedName>
</protein>
<dbReference type="EMBL" id="FQVI01000057">
    <property type="protein sequence ID" value="SHF62302.1"/>
    <property type="molecule type" value="Genomic_DNA"/>
</dbReference>
<dbReference type="STRING" id="1122155.SAMN02745158_04424"/>
<dbReference type="RefSeq" id="WP_072854909.1">
    <property type="nucleotide sequence ID" value="NZ_FQVI01000057.1"/>
</dbReference>
<dbReference type="OrthoDB" id="5431039at2"/>
<evidence type="ECO:0000313" key="1">
    <source>
        <dbReference type="EMBL" id="SHF62302.1"/>
    </source>
</evidence>
<dbReference type="InterPro" id="IPR023214">
    <property type="entry name" value="HAD_sf"/>
</dbReference>
<name>A0A1M5D6H8_9CLOT</name>
<dbReference type="Proteomes" id="UP000184245">
    <property type="component" value="Unassembled WGS sequence"/>
</dbReference>
<sequence>MRRNYTVYAVDFDGTLCESVYPGIGAPNIVLISHLIKRREQGNKIILNTCREGRRLQEAVDWCADFGLGFDAINENLPELIEFWGHDCRKIAADVYIDDKAVNKPKYHVPYRSDLFAKT</sequence>
<dbReference type="SUPFAM" id="SSF56784">
    <property type="entry name" value="HAD-like"/>
    <property type="match status" value="1"/>
</dbReference>
<proteinExistence type="predicted"/>
<accession>A0A1M5D6H8</accession>
<reference evidence="1 2" key="1">
    <citation type="submission" date="2016-11" db="EMBL/GenBank/DDBJ databases">
        <authorList>
            <person name="Jaros S."/>
            <person name="Januszkiewicz K."/>
            <person name="Wedrychowicz H."/>
        </authorList>
    </citation>
    <scope>NUCLEOTIDE SEQUENCE [LARGE SCALE GENOMIC DNA]</scope>
    <source>
        <strain evidence="1 2">DSM 17459</strain>
    </source>
</reference>
<organism evidence="1 2">
    <name type="scientific">Lactonifactor longoviformis DSM 17459</name>
    <dbReference type="NCBI Taxonomy" id="1122155"/>
    <lineage>
        <taxon>Bacteria</taxon>
        <taxon>Bacillati</taxon>
        <taxon>Bacillota</taxon>
        <taxon>Clostridia</taxon>
        <taxon>Eubacteriales</taxon>
        <taxon>Clostridiaceae</taxon>
        <taxon>Lactonifactor</taxon>
    </lineage>
</organism>
<gene>
    <name evidence="1" type="ORF">SAMN02745158_04424</name>
</gene>
<dbReference type="Gene3D" id="3.40.50.1000">
    <property type="entry name" value="HAD superfamily/HAD-like"/>
    <property type="match status" value="1"/>
</dbReference>
<dbReference type="InterPro" id="IPR036412">
    <property type="entry name" value="HAD-like_sf"/>
</dbReference>
<dbReference type="AlphaFoldDB" id="A0A1M5D6H8"/>
<keyword evidence="2" id="KW-1185">Reference proteome</keyword>
<evidence type="ECO:0000313" key="2">
    <source>
        <dbReference type="Proteomes" id="UP000184245"/>
    </source>
</evidence>